<reference evidence="3" key="1">
    <citation type="submission" date="2022-11" db="UniProtKB">
        <authorList>
            <consortium name="WormBaseParasite"/>
        </authorList>
    </citation>
    <scope>IDENTIFICATION</scope>
</reference>
<evidence type="ECO:0000256" key="1">
    <source>
        <dbReference type="SAM" id="MobiDB-lite"/>
    </source>
</evidence>
<accession>A0A915KPJ6</accession>
<feature type="region of interest" description="Disordered" evidence="1">
    <location>
        <begin position="32"/>
        <end position="61"/>
    </location>
</feature>
<evidence type="ECO:0000313" key="3">
    <source>
        <dbReference type="WBParaSite" id="nRc.2.0.1.t40797-RA"/>
    </source>
</evidence>
<sequence length="70" mass="7524">MAPDLTFARQAATYQAGIPTHNYIKQKRDYFMTRSGGAPPAPADEWPPPTALDDVKPPGGSPLVLISLSE</sequence>
<organism evidence="2 3">
    <name type="scientific">Romanomermis culicivorax</name>
    <name type="common">Nematode worm</name>
    <dbReference type="NCBI Taxonomy" id="13658"/>
    <lineage>
        <taxon>Eukaryota</taxon>
        <taxon>Metazoa</taxon>
        <taxon>Ecdysozoa</taxon>
        <taxon>Nematoda</taxon>
        <taxon>Enoplea</taxon>
        <taxon>Dorylaimia</taxon>
        <taxon>Mermithida</taxon>
        <taxon>Mermithoidea</taxon>
        <taxon>Mermithidae</taxon>
        <taxon>Romanomermis</taxon>
    </lineage>
</organism>
<keyword evidence="2" id="KW-1185">Reference proteome</keyword>
<evidence type="ECO:0000313" key="2">
    <source>
        <dbReference type="Proteomes" id="UP000887565"/>
    </source>
</evidence>
<dbReference type="Proteomes" id="UP000887565">
    <property type="component" value="Unplaced"/>
</dbReference>
<feature type="compositionally biased region" description="Pro residues" evidence="1">
    <location>
        <begin position="39"/>
        <end position="50"/>
    </location>
</feature>
<dbReference type="WBParaSite" id="nRc.2.0.1.t40797-RA">
    <property type="protein sequence ID" value="nRc.2.0.1.t40797-RA"/>
    <property type="gene ID" value="nRc.2.0.1.g40797"/>
</dbReference>
<name>A0A915KPJ6_ROMCU</name>
<protein>
    <submittedName>
        <fullName evidence="3">Uncharacterized protein</fullName>
    </submittedName>
</protein>
<dbReference type="AlphaFoldDB" id="A0A915KPJ6"/>
<proteinExistence type="predicted"/>